<sequence length="142" mass="16646">MKFRCIDWNIIKLKYIILFIGQFRTVRLFKMSDLEAEPTFEEKFGYVPRGHTCNGAFNMFERPKEPRKPKKAKQTGSLCTKCGTRKKRGLCKLCDRCPKCNFPKITTTYQIKSFGMIKDKKQIVCPNACKITDDFYFGNWMA</sequence>
<organism evidence="1 2">
    <name type="scientific">Samba virus</name>
    <dbReference type="NCBI Taxonomy" id="1461100"/>
    <lineage>
        <taxon>Viruses</taxon>
        <taxon>Varidnaviria</taxon>
        <taxon>Bamfordvirae</taxon>
        <taxon>Nucleocytoviricota</taxon>
        <taxon>Megaviricetes</taxon>
        <taxon>Imitervirales</taxon>
        <taxon>Mimiviridae</taxon>
        <taxon>Megamimivirinae</taxon>
        <taxon>Mimivirus</taxon>
        <taxon>Mimivirus bradfordmassiliense</taxon>
    </lineage>
</organism>
<name>W6GH49_MIMIV</name>
<reference evidence="1 2" key="1">
    <citation type="journal article" date="2014" name="Virol. J.">
        <title>Samba virus: a novel mimivirus from a giant rain forest, the Brazilian Amazon.</title>
        <authorList>
            <person name="Campos R.K."/>
            <person name="Boratto P.V."/>
            <person name="Assis F.L."/>
            <person name="Aguiar E.R."/>
            <person name="Silva L.C."/>
            <person name="Albarnaz J.D."/>
            <person name="Dornas F.P."/>
            <person name="Trindade G.S."/>
            <person name="Ferreira P.P."/>
            <person name="Marques J.T."/>
            <person name="Robert C."/>
            <person name="Raoult D."/>
            <person name="Kroon E.G."/>
            <person name="La Scola B."/>
            <person name="Abrahao J.S."/>
        </authorList>
    </citation>
    <scope>NUCLEOTIDE SEQUENCE [LARGE SCALE GENOMIC DNA]</scope>
</reference>
<proteinExistence type="predicted"/>
<protein>
    <submittedName>
        <fullName evidence="1">Uncharacterized protein</fullName>
    </submittedName>
</protein>
<evidence type="ECO:0000313" key="1">
    <source>
        <dbReference type="EMBL" id="AHJ40005.2"/>
    </source>
</evidence>
<evidence type="ECO:0000313" key="2">
    <source>
        <dbReference type="Proteomes" id="UP000240935"/>
    </source>
</evidence>
<dbReference type="Proteomes" id="UP000240935">
    <property type="component" value="Segment"/>
</dbReference>
<dbReference type="EMBL" id="KF959826">
    <property type="protein sequence ID" value="AHJ40005.2"/>
    <property type="molecule type" value="Genomic_DNA"/>
</dbReference>
<accession>W6GH49</accession>